<organism evidence="1 2">
    <name type="scientific">Mesomycoplasma neurolyticum</name>
    <dbReference type="NCBI Taxonomy" id="2120"/>
    <lineage>
        <taxon>Bacteria</taxon>
        <taxon>Bacillati</taxon>
        <taxon>Mycoplasmatota</taxon>
        <taxon>Mycoplasmoidales</taxon>
        <taxon>Metamycoplasmataceae</taxon>
        <taxon>Mesomycoplasma</taxon>
    </lineage>
</organism>
<keyword evidence="2" id="KW-1185">Reference proteome</keyword>
<dbReference type="OrthoDB" id="9813673at2"/>
<evidence type="ECO:0000313" key="2">
    <source>
        <dbReference type="Proteomes" id="UP000289440"/>
    </source>
</evidence>
<proteinExistence type="predicted"/>
<protein>
    <submittedName>
        <fullName evidence="1">Uncharacterized protein</fullName>
    </submittedName>
</protein>
<evidence type="ECO:0000313" key="1">
    <source>
        <dbReference type="EMBL" id="VEU59527.1"/>
    </source>
</evidence>
<sequence>MNEKINIEIIKILLYDQTSKKNIIWATNDYLINDKNYTKKSEISLNLFQKKDFIDIIQPSFIKDKILKKNRIKEKAEVFTPSWVCNKQNNLIDEKWFGKKNVFNREIGKKWKTNKEKIILEESVWQKYVLSKRLEITCGEAPYIVSRYDVVEGSLMDIYELHH</sequence>
<reference evidence="1 2" key="1">
    <citation type="submission" date="2019-01" db="EMBL/GenBank/DDBJ databases">
        <authorList>
            <consortium name="Pathogen Informatics"/>
        </authorList>
    </citation>
    <scope>NUCLEOTIDE SEQUENCE [LARGE SCALE GENOMIC DNA]</scope>
    <source>
        <strain evidence="1 2">NCTC10166</strain>
    </source>
</reference>
<dbReference type="RefSeq" id="WP_129719912.1">
    <property type="nucleotide sequence ID" value="NZ_LR214951.1"/>
</dbReference>
<dbReference type="KEGG" id="mnu:NCTC10166_00505"/>
<dbReference type="REBASE" id="298408">
    <property type="entry name" value="M.Mne10166ORF505P"/>
</dbReference>
<name>A0A449A5M6_9BACT</name>
<accession>A0A449A5M6</accession>
<dbReference type="Proteomes" id="UP000289440">
    <property type="component" value="Chromosome"/>
</dbReference>
<dbReference type="AlphaFoldDB" id="A0A449A5M6"/>
<dbReference type="EMBL" id="LR214951">
    <property type="protein sequence ID" value="VEU59527.1"/>
    <property type="molecule type" value="Genomic_DNA"/>
</dbReference>
<gene>
    <name evidence="1" type="ORF">NCTC10166_00505</name>
</gene>